<dbReference type="SUPFAM" id="SSF69754">
    <property type="entry name" value="Ribosome binding protein Y (YfiA homologue)"/>
    <property type="match status" value="1"/>
</dbReference>
<protein>
    <submittedName>
        <fullName evidence="1">Ribosome-associated translation inhibitor RaiA</fullName>
    </submittedName>
</protein>
<accession>A0A7X6I5U7</accession>
<dbReference type="CDD" id="cd00552">
    <property type="entry name" value="RaiA"/>
    <property type="match status" value="1"/>
</dbReference>
<dbReference type="Gene3D" id="3.30.160.100">
    <property type="entry name" value="Ribosome hibernation promotion factor-like"/>
    <property type="match status" value="1"/>
</dbReference>
<dbReference type="InterPro" id="IPR036567">
    <property type="entry name" value="RHF-like"/>
</dbReference>
<dbReference type="RefSeq" id="WP_168106803.1">
    <property type="nucleotide sequence ID" value="NZ_VTOX01000002.1"/>
</dbReference>
<sequence length="117" mass="13329">MKQAPDIRFVGMEPSEALEAAAREKIAKLEQFCPEIMACHVVIDLPHRHRNQGRRFAVRVDLTLPGRELAVTRVEDPDVYVALRDAFDGMRRQLEETMRRMQEFTRPPAAGETGGAR</sequence>
<evidence type="ECO:0000313" key="1">
    <source>
        <dbReference type="EMBL" id="NKE65706.1"/>
    </source>
</evidence>
<dbReference type="Proteomes" id="UP000521868">
    <property type="component" value="Unassembled WGS sequence"/>
</dbReference>
<reference evidence="1 2" key="1">
    <citation type="journal article" date="2020" name="Nature">
        <title>Bacterial chemolithoautotrophy via manganese oxidation.</title>
        <authorList>
            <person name="Yu H."/>
            <person name="Leadbetter J.R."/>
        </authorList>
    </citation>
    <scope>NUCLEOTIDE SEQUENCE [LARGE SCALE GENOMIC DNA]</scope>
    <source>
        <strain evidence="1 2">RBP-1</strain>
    </source>
</reference>
<dbReference type="InterPro" id="IPR003489">
    <property type="entry name" value="RHF/RaiA"/>
</dbReference>
<dbReference type="Pfam" id="PF02482">
    <property type="entry name" value="Ribosomal_S30AE"/>
    <property type="match status" value="1"/>
</dbReference>
<dbReference type="EMBL" id="VTOX01000002">
    <property type="protein sequence ID" value="NKE65706.1"/>
    <property type="molecule type" value="Genomic_DNA"/>
</dbReference>
<dbReference type="AlphaFoldDB" id="A0A7X6I5U7"/>
<comment type="caution">
    <text evidence="1">The sequence shown here is derived from an EMBL/GenBank/DDBJ whole genome shotgun (WGS) entry which is preliminary data.</text>
</comment>
<organism evidence="1 2">
    <name type="scientific">Ramlibacter lithotrophicus</name>
    <dbReference type="NCBI Taxonomy" id="2606681"/>
    <lineage>
        <taxon>Bacteria</taxon>
        <taxon>Pseudomonadati</taxon>
        <taxon>Pseudomonadota</taxon>
        <taxon>Betaproteobacteria</taxon>
        <taxon>Burkholderiales</taxon>
        <taxon>Comamonadaceae</taxon>
        <taxon>Ramlibacter</taxon>
    </lineage>
</organism>
<evidence type="ECO:0000313" key="2">
    <source>
        <dbReference type="Proteomes" id="UP000521868"/>
    </source>
</evidence>
<gene>
    <name evidence="1" type="ORF">RAMLITH_07710</name>
</gene>
<proteinExistence type="predicted"/>
<name>A0A7X6I5U7_9BURK</name>
<keyword evidence="2" id="KW-1185">Reference proteome</keyword>